<dbReference type="EMBL" id="JBHSXS010000053">
    <property type="protein sequence ID" value="MFC6886412.1"/>
    <property type="molecule type" value="Genomic_DNA"/>
</dbReference>
<name>A0ABW2CX35_9ACTN</name>
<keyword evidence="3 5" id="KW-0238">DNA-binding</keyword>
<dbReference type="Proteomes" id="UP001596380">
    <property type="component" value="Unassembled WGS sequence"/>
</dbReference>
<keyword evidence="2" id="KW-0805">Transcription regulation</keyword>
<dbReference type="Gene3D" id="1.10.357.10">
    <property type="entry name" value="Tetracycline Repressor, domain 2"/>
    <property type="match status" value="1"/>
</dbReference>
<gene>
    <name evidence="7" type="ORF">ACFQKB_42095</name>
</gene>
<dbReference type="InterPro" id="IPR009057">
    <property type="entry name" value="Homeodomain-like_sf"/>
</dbReference>
<dbReference type="InterPro" id="IPR001647">
    <property type="entry name" value="HTH_TetR"/>
</dbReference>
<evidence type="ECO:0000256" key="3">
    <source>
        <dbReference type="ARBA" id="ARBA00023125"/>
    </source>
</evidence>
<keyword evidence="4" id="KW-0804">Transcription</keyword>
<dbReference type="PANTHER" id="PTHR30055:SF234">
    <property type="entry name" value="HTH-TYPE TRANSCRIPTIONAL REGULATOR BETI"/>
    <property type="match status" value="1"/>
</dbReference>
<accession>A0ABW2CX35</accession>
<dbReference type="PRINTS" id="PR00455">
    <property type="entry name" value="HTHTETR"/>
</dbReference>
<feature type="domain" description="HTH tetR-type" evidence="6">
    <location>
        <begin position="13"/>
        <end position="73"/>
    </location>
</feature>
<proteinExistence type="predicted"/>
<evidence type="ECO:0000256" key="1">
    <source>
        <dbReference type="ARBA" id="ARBA00022491"/>
    </source>
</evidence>
<dbReference type="InterPro" id="IPR050109">
    <property type="entry name" value="HTH-type_TetR-like_transc_reg"/>
</dbReference>
<dbReference type="SUPFAM" id="SSF48498">
    <property type="entry name" value="Tetracyclin repressor-like, C-terminal domain"/>
    <property type="match status" value="1"/>
</dbReference>
<evidence type="ECO:0000256" key="4">
    <source>
        <dbReference type="ARBA" id="ARBA00023163"/>
    </source>
</evidence>
<dbReference type="InterPro" id="IPR039538">
    <property type="entry name" value="BetI_C"/>
</dbReference>
<dbReference type="PROSITE" id="PS50977">
    <property type="entry name" value="HTH_TETR_2"/>
    <property type="match status" value="1"/>
</dbReference>
<feature type="DNA-binding region" description="H-T-H motif" evidence="5">
    <location>
        <begin position="36"/>
        <end position="55"/>
    </location>
</feature>
<keyword evidence="8" id="KW-1185">Reference proteome</keyword>
<dbReference type="RefSeq" id="WP_309240109.1">
    <property type="nucleotide sequence ID" value="NZ_JBHSXE010000001.1"/>
</dbReference>
<dbReference type="Pfam" id="PF00440">
    <property type="entry name" value="TetR_N"/>
    <property type="match status" value="1"/>
</dbReference>
<evidence type="ECO:0000256" key="5">
    <source>
        <dbReference type="PROSITE-ProRule" id="PRU00335"/>
    </source>
</evidence>
<dbReference type="PANTHER" id="PTHR30055">
    <property type="entry name" value="HTH-TYPE TRANSCRIPTIONAL REGULATOR RUTR"/>
    <property type="match status" value="1"/>
</dbReference>
<evidence type="ECO:0000313" key="7">
    <source>
        <dbReference type="EMBL" id="MFC6886412.1"/>
    </source>
</evidence>
<protein>
    <submittedName>
        <fullName evidence="7">TetR/AcrR family transcriptional regulator</fullName>
    </submittedName>
</protein>
<dbReference type="SUPFAM" id="SSF46689">
    <property type="entry name" value="Homeodomain-like"/>
    <property type="match status" value="1"/>
</dbReference>
<sequence>MNRRTRGPGARHEERREQIADAVLAIVAGRGLQAVSQTEVAARAGVSAGRVQHYFPAKKELIEAAFDRANARSTARIRRLVGGDPLTAPPREALTVVLTQLVPHDPETRTHLRVRQSFTALALSDEAIAGRMRARYAEFHRELAVLVRRAQDAGAAPAGLDPRTAAVRLAALAEGLAYYVLIGITEPEDAREQILAAIADVHGERPA</sequence>
<comment type="caution">
    <text evidence="7">The sequence shown here is derived from an EMBL/GenBank/DDBJ whole genome shotgun (WGS) entry which is preliminary data.</text>
</comment>
<keyword evidence="1" id="KW-0678">Repressor</keyword>
<dbReference type="InterPro" id="IPR036271">
    <property type="entry name" value="Tet_transcr_reg_TetR-rel_C_sf"/>
</dbReference>
<evidence type="ECO:0000256" key="2">
    <source>
        <dbReference type="ARBA" id="ARBA00023015"/>
    </source>
</evidence>
<dbReference type="Pfam" id="PF13977">
    <property type="entry name" value="TetR_C_6"/>
    <property type="match status" value="1"/>
</dbReference>
<reference evidence="8" key="1">
    <citation type="journal article" date="2019" name="Int. J. Syst. Evol. Microbiol.">
        <title>The Global Catalogue of Microorganisms (GCM) 10K type strain sequencing project: providing services to taxonomists for standard genome sequencing and annotation.</title>
        <authorList>
            <consortium name="The Broad Institute Genomics Platform"/>
            <consortium name="The Broad Institute Genome Sequencing Center for Infectious Disease"/>
            <person name="Wu L."/>
            <person name="Ma J."/>
        </authorList>
    </citation>
    <scope>NUCLEOTIDE SEQUENCE [LARGE SCALE GENOMIC DNA]</scope>
    <source>
        <strain evidence="8">JCM 3369</strain>
    </source>
</reference>
<organism evidence="7 8">
    <name type="scientific">Actinomadura yumaensis</name>
    <dbReference type="NCBI Taxonomy" id="111807"/>
    <lineage>
        <taxon>Bacteria</taxon>
        <taxon>Bacillati</taxon>
        <taxon>Actinomycetota</taxon>
        <taxon>Actinomycetes</taxon>
        <taxon>Streptosporangiales</taxon>
        <taxon>Thermomonosporaceae</taxon>
        <taxon>Actinomadura</taxon>
    </lineage>
</organism>
<evidence type="ECO:0000313" key="8">
    <source>
        <dbReference type="Proteomes" id="UP001596380"/>
    </source>
</evidence>
<evidence type="ECO:0000259" key="6">
    <source>
        <dbReference type="PROSITE" id="PS50977"/>
    </source>
</evidence>